<dbReference type="PANTHER" id="PTHR43711">
    <property type="entry name" value="TWO-COMPONENT HISTIDINE KINASE"/>
    <property type="match status" value="1"/>
</dbReference>
<evidence type="ECO:0000256" key="2">
    <source>
        <dbReference type="ARBA" id="ARBA00012438"/>
    </source>
</evidence>
<evidence type="ECO:0000256" key="3">
    <source>
        <dbReference type="ARBA" id="ARBA00022553"/>
    </source>
</evidence>
<dbReference type="SUPFAM" id="SSF55874">
    <property type="entry name" value="ATPase domain of HSP90 chaperone/DNA topoisomerase II/histidine kinase"/>
    <property type="match status" value="1"/>
</dbReference>
<organism evidence="9 10">
    <name type="scientific">Halorubellus litoreus</name>
    <dbReference type="NCBI Taxonomy" id="755308"/>
    <lineage>
        <taxon>Archaea</taxon>
        <taxon>Methanobacteriati</taxon>
        <taxon>Methanobacteriota</taxon>
        <taxon>Stenosarchaea group</taxon>
        <taxon>Halobacteria</taxon>
        <taxon>Halobacteriales</taxon>
        <taxon>Halorubellaceae</taxon>
        <taxon>Halorubellus</taxon>
    </lineage>
</organism>
<dbReference type="InterPro" id="IPR005467">
    <property type="entry name" value="His_kinase_dom"/>
</dbReference>
<dbReference type="InterPro" id="IPR036890">
    <property type="entry name" value="HATPase_C_sf"/>
</dbReference>
<evidence type="ECO:0000313" key="10">
    <source>
        <dbReference type="Proteomes" id="UP001596395"/>
    </source>
</evidence>
<dbReference type="SMART" id="SM00387">
    <property type="entry name" value="HATPase_c"/>
    <property type="match status" value="1"/>
</dbReference>
<evidence type="ECO:0000313" key="9">
    <source>
        <dbReference type="EMBL" id="MFC6955161.1"/>
    </source>
</evidence>
<dbReference type="GO" id="GO:0004673">
    <property type="term" value="F:protein histidine kinase activity"/>
    <property type="evidence" value="ECO:0007669"/>
    <property type="project" value="UniProtKB-EC"/>
</dbReference>
<feature type="transmembrane region" description="Helical" evidence="7">
    <location>
        <begin position="61"/>
        <end position="78"/>
    </location>
</feature>
<reference evidence="9 10" key="1">
    <citation type="journal article" date="2019" name="Int. J. Syst. Evol. Microbiol.">
        <title>The Global Catalogue of Microorganisms (GCM) 10K type strain sequencing project: providing services to taxonomists for standard genome sequencing and annotation.</title>
        <authorList>
            <consortium name="The Broad Institute Genomics Platform"/>
            <consortium name="The Broad Institute Genome Sequencing Center for Infectious Disease"/>
            <person name="Wu L."/>
            <person name="Ma J."/>
        </authorList>
    </citation>
    <scope>NUCLEOTIDE SEQUENCE [LARGE SCALE GENOMIC DNA]</scope>
    <source>
        <strain evidence="9 10">GX26</strain>
    </source>
</reference>
<protein>
    <recommendedName>
        <fullName evidence="2">histidine kinase</fullName>
        <ecNumber evidence="2">2.7.13.3</ecNumber>
    </recommendedName>
</protein>
<comment type="catalytic activity">
    <reaction evidence="1">
        <text>ATP + protein L-histidine = ADP + protein N-phospho-L-histidine.</text>
        <dbReference type="EC" id="2.7.13.3"/>
    </reaction>
</comment>
<dbReference type="Pfam" id="PF16927">
    <property type="entry name" value="HisKA_7TM"/>
    <property type="match status" value="1"/>
</dbReference>
<proteinExistence type="predicted"/>
<keyword evidence="7" id="KW-1133">Transmembrane helix</keyword>
<accession>A0ABD5VJB7</accession>
<dbReference type="InterPro" id="IPR050736">
    <property type="entry name" value="Sensor_HK_Regulatory"/>
</dbReference>
<name>A0ABD5VJB7_9EURY</name>
<dbReference type="Gene3D" id="1.10.287.130">
    <property type="match status" value="1"/>
</dbReference>
<evidence type="ECO:0000259" key="8">
    <source>
        <dbReference type="PROSITE" id="PS50109"/>
    </source>
</evidence>
<keyword evidence="10" id="KW-1185">Reference proteome</keyword>
<dbReference type="Pfam" id="PF00512">
    <property type="entry name" value="HisKA"/>
    <property type="match status" value="1"/>
</dbReference>
<dbReference type="InterPro" id="IPR036097">
    <property type="entry name" value="HisK_dim/P_sf"/>
</dbReference>
<feature type="transmembrane region" description="Helical" evidence="7">
    <location>
        <begin position="170"/>
        <end position="193"/>
    </location>
</feature>
<dbReference type="NCBIfam" id="TIGR00229">
    <property type="entry name" value="sensory_box"/>
    <property type="match status" value="1"/>
</dbReference>
<dbReference type="Pfam" id="PF02518">
    <property type="entry name" value="HATPase_c"/>
    <property type="match status" value="1"/>
</dbReference>
<dbReference type="SMART" id="SM00388">
    <property type="entry name" value="HisKA"/>
    <property type="match status" value="1"/>
</dbReference>
<feature type="domain" description="Histidine kinase" evidence="8">
    <location>
        <begin position="347"/>
        <end position="553"/>
    </location>
</feature>
<dbReference type="InterPro" id="IPR004358">
    <property type="entry name" value="Sig_transdc_His_kin-like_C"/>
</dbReference>
<dbReference type="PROSITE" id="PS50109">
    <property type="entry name" value="HIS_KIN"/>
    <property type="match status" value="1"/>
</dbReference>
<comment type="caution">
    <text evidence="9">The sequence shown here is derived from an EMBL/GenBank/DDBJ whole genome shotgun (WGS) entry which is preliminary data.</text>
</comment>
<dbReference type="InterPro" id="IPR000014">
    <property type="entry name" value="PAS"/>
</dbReference>
<feature type="transmembrane region" description="Helical" evidence="7">
    <location>
        <begin position="28"/>
        <end position="49"/>
    </location>
</feature>
<dbReference type="CDD" id="cd00082">
    <property type="entry name" value="HisKA"/>
    <property type="match status" value="1"/>
</dbReference>
<evidence type="ECO:0000256" key="4">
    <source>
        <dbReference type="ARBA" id="ARBA00022679"/>
    </source>
</evidence>
<dbReference type="SUPFAM" id="SSF47384">
    <property type="entry name" value="Homodimeric domain of signal transducing histidine kinase"/>
    <property type="match status" value="1"/>
</dbReference>
<dbReference type="Gene3D" id="3.30.565.10">
    <property type="entry name" value="Histidine kinase-like ATPase, C-terminal domain"/>
    <property type="match status" value="1"/>
</dbReference>
<dbReference type="RefSeq" id="WP_336352097.1">
    <property type="nucleotide sequence ID" value="NZ_JAZAQL010000005.1"/>
</dbReference>
<dbReference type="AlphaFoldDB" id="A0ABD5VJB7"/>
<evidence type="ECO:0000256" key="7">
    <source>
        <dbReference type="SAM" id="Phobius"/>
    </source>
</evidence>
<dbReference type="InterPro" id="IPR031621">
    <property type="entry name" value="HisKA_7TM"/>
</dbReference>
<dbReference type="Pfam" id="PF13188">
    <property type="entry name" value="PAS_8"/>
    <property type="match status" value="1"/>
</dbReference>
<keyword evidence="7" id="KW-0472">Membrane</keyword>
<feature type="transmembrane region" description="Helical" evidence="7">
    <location>
        <begin position="136"/>
        <end position="158"/>
    </location>
</feature>
<dbReference type="EC" id="2.7.13.3" evidence="2"/>
<gene>
    <name evidence="9" type="ORF">ACFQGB_20055</name>
</gene>
<keyword evidence="6" id="KW-0902">Two-component regulatory system</keyword>
<dbReference type="InterPro" id="IPR003661">
    <property type="entry name" value="HisK_dim/P_dom"/>
</dbReference>
<dbReference type="InterPro" id="IPR035965">
    <property type="entry name" value="PAS-like_dom_sf"/>
</dbReference>
<dbReference type="Gene3D" id="3.30.450.20">
    <property type="entry name" value="PAS domain"/>
    <property type="match status" value="1"/>
</dbReference>
<dbReference type="GO" id="GO:0000160">
    <property type="term" value="P:phosphorelay signal transduction system"/>
    <property type="evidence" value="ECO:0007669"/>
    <property type="project" value="UniProtKB-KW"/>
</dbReference>
<dbReference type="InterPro" id="IPR003594">
    <property type="entry name" value="HATPase_dom"/>
</dbReference>
<sequence>MLLASTAAVSVWTLVSLRREDPTDLTRFLQLLLVAVLAWTTMAFFDGLGISPSVTYAFTKLTYLGIPVVPTAWLLVALEYSDRVDAVSDRLLAGLAVEPVLVNVVVWTNGSHELFWELDWSRAVTPIVDGGHGVLFFAHVGYMYVVTMVGVAVMVDVIRRRERLFRRQSLVLGACAVVPMAANVLFVAEVVAVDPTPPAFLVSGIAFYWVVSSADVASVSPIARQTVIDTMAAGMFVVRDGRLVDVNRQARRLFGVDEDADVVGDAVVDHLPDSVLFARFDGVVETTETVAVDTQRGREHYQVDVSPVVDGDERVGRLFLVQDVTERVERERELERKNDQLEGFASVVSHDLRNPLNVAGGYVELIESTTDDEAVREYAAEAATATERMETLIEDILAMAREGDVVENPDPVGVWTVAQRAWGTVDTAEMTLEAASEAATTAVVLADADRLQRLFENVFRNAREHAGEAVTVTVGVDGFDDETVLDVDDRAFWVADDGPGLPADDADSVLEEGFTTNDDGTGFGLAIVREIAEGHGWTVVPEESESGGAKFRFLGVATADQTAVATADDD</sequence>
<keyword evidence="7" id="KW-0812">Transmembrane</keyword>
<evidence type="ECO:0000256" key="1">
    <source>
        <dbReference type="ARBA" id="ARBA00000085"/>
    </source>
</evidence>
<keyword evidence="4" id="KW-0808">Transferase</keyword>
<dbReference type="SUPFAM" id="SSF55785">
    <property type="entry name" value="PYP-like sensor domain (PAS domain)"/>
    <property type="match status" value="1"/>
</dbReference>
<evidence type="ECO:0000256" key="5">
    <source>
        <dbReference type="ARBA" id="ARBA00022777"/>
    </source>
</evidence>
<evidence type="ECO:0000256" key="6">
    <source>
        <dbReference type="ARBA" id="ARBA00023012"/>
    </source>
</evidence>
<keyword evidence="3" id="KW-0597">Phosphoprotein</keyword>
<keyword evidence="5 9" id="KW-0418">Kinase</keyword>
<dbReference type="Proteomes" id="UP001596395">
    <property type="component" value="Unassembled WGS sequence"/>
</dbReference>
<dbReference type="PANTHER" id="PTHR43711:SF1">
    <property type="entry name" value="HISTIDINE KINASE 1"/>
    <property type="match status" value="1"/>
</dbReference>
<dbReference type="EMBL" id="JBHSXN010000005">
    <property type="protein sequence ID" value="MFC6955161.1"/>
    <property type="molecule type" value="Genomic_DNA"/>
</dbReference>
<dbReference type="PRINTS" id="PR00344">
    <property type="entry name" value="BCTRLSENSOR"/>
</dbReference>